<dbReference type="SUPFAM" id="SSF54197">
    <property type="entry name" value="HIT-like"/>
    <property type="match status" value="2"/>
</dbReference>
<evidence type="ECO:0000256" key="6">
    <source>
        <dbReference type="ARBA" id="ARBA00022679"/>
    </source>
</evidence>
<feature type="binding site" evidence="15">
    <location>
        <position position="67"/>
    </location>
    <ligand>
        <name>Zn(2+)</name>
        <dbReference type="ChEBI" id="CHEBI:29105"/>
    </ligand>
</feature>
<feature type="binding site" evidence="14">
    <location>
        <begin position="329"/>
        <end position="330"/>
    </location>
    <ligand>
        <name>UDP-alpha-D-glucose</name>
        <dbReference type="ChEBI" id="CHEBI:58885"/>
        <note>ligand shared between dimeric partners</note>
    </ligand>
</feature>
<name>A0A1T5E0H4_9FLAO</name>
<dbReference type="PIRSF" id="PIRSF000808">
    <property type="entry name" value="GalT"/>
    <property type="match status" value="1"/>
</dbReference>
<feature type="binding site" evidence="14">
    <location>
        <begin position="40"/>
        <end position="43"/>
    </location>
    <ligand>
        <name>UDP-alpha-D-glucose</name>
        <dbReference type="ChEBI" id="CHEBI:58885"/>
        <note>ligand shared between dimeric partners</note>
    </ligand>
</feature>
<evidence type="ECO:0000256" key="11">
    <source>
        <dbReference type="ARBA" id="ARBA00023277"/>
    </source>
</evidence>
<feature type="binding site" evidence="15">
    <location>
        <position position="126"/>
    </location>
    <ligand>
        <name>Zn(2+)</name>
        <dbReference type="ChEBI" id="CHEBI:29105"/>
    </ligand>
</feature>
<evidence type="ECO:0000259" key="18">
    <source>
        <dbReference type="Pfam" id="PF02744"/>
    </source>
</evidence>
<evidence type="ECO:0000256" key="2">
    <source>
        <dbReference type="ARBA" id="ARBA00004947"/>
    </source>
</evidence>
<comment type="pathway">
    <text evidence="2 16">Carbohydrate metabolism; galactose metabolism.</text>
</comment>
<dbReference type="FunFam" id="3.30.428.10:FF:000001">
    <property type="entry name" value="Galactose-1-phosphate uridylyltransferase"/>
    <property type="match status" value="1"/>
</dbReference>
<reference evidence="20" key="1">
    <citation type="submission" date="2017-02" db="EMBL/GenBank/DDBJ databases">
        <authorList>
            <person name="Varghese N."/>
            <person name="Submissions S."/>
        </authorList>
    </citation>
    <scope>NUCLEOTIDE SEQUENCE [LARGE SCALE GENOMIC DNA]</scope>
    <source>
        <strain evidence="20">DSM 23405</strain>
    </source>
</reference>
<evidence type="ECO:0000256" key="15">
    <source>
        <dbReference type="PIRSR" id="PIRSR000808-3"/>
    </source>
</evidence>
<dbReference type="NCBIfam" id="NF008724">
    <property type="entry name" value="PRK11720.1"/>
    <property type="match status" value="1"/>
</dbReference>
<evidence type="ECO:0000256" key="1">
    <source>
        <dbReference type="ARBA" id="ARBA00001107"/>
    </source>
</evidence>
<dbReference type="UniPathway" id="UPA00214"/>
<evidence type="ECO:0000259" key="17">
    <source>
        <dbReference type="Pfam" id="PF01087"/>
    </source>
</evidence>
<keyword evidence="11 16" id="KW-0119">Carbohydrate metabolism</keyword>
<dbReference type="InterPro" id="IPR019779">
    <property type="entry name" value="GalP_UDPtransf1_His-AS"/>
</dbReference>
<dbReference type="EC" id="2.7.7.12" evidence="4 12"/>
<feature type="binding site" description="in other chain" evidence="14">
    <location>
        <position position="181"/>
    </location>
    <ligand>
        <name>UDP-alpha-D-glucose</name>
        <dbReference type="ChEBI" id="CHEBI:58885"/>
        <note>ligand shared between dimeric partners</note>
    </ligand>
</feature>
<proteinExistence type="inferred from homology"/>
<feature type="domain" description="Galactose-1-phosphate uridyl transferase C-terminal" evidence="18">
    <location>
        <begin position="196"/>
        <end position="358"/>
    </location>
</feature>
<dbReference type="NCBIfam" id="TIGR00209">
    <property type="entry name" value="galT_1"/>
    <property type="match status" value="1"/>
</dbReference>
<dbReference type="PANTHER" id="PTHR11943">
    <property type="entry name" value="GALACTOSE-1-PHOSPHATE URIDYLYLTRANSFERASE"/>
    <property type="match status" value="1"/>
</dbReference>
<comment type="catalytic activity">
    <reaction evidence="1 16">
        <text>alpha-D-galactose 1-phosphate + UDP-alpha-D-glucose = alpha-D-glucose 1-phosphate + UDP-alpha-D-galactose</text>
        <dbReference type="Rhea" id="RHEA:13989"/>
        <dbReference type="ChEBI" id="CHEBI:58336"/>
        <dbReference type="ChEBI" id="CHEBI:58601"/>
        <dbReference type="ChEBI" id="CHEBI:58885"/>
        <dbReference type="ChEBI" id="CHEBI:66914"/>
        <dbReference type="EC" id="2.7.7.12"/>
    </reaction>
</comment>
<keyword evidence="6 16" id="KW-0808">Transferase</keyword>
<feature type="binding site" evidence="15">
    <location>
        <position position="177"/>
    </location>
    <ligand>
        <name>Zn(2+)</name>
        <dbReference type="ChEBI" id="CHEBI:29105"/>
    </ligand>
</feature>
<comment type="cofactor">
    <cofactor evidence="15">
        <name>Zn(2+)</name>
        <dbReference type="ChEBI" id="CHEBI:29105"/>
    </cofactor>
    <text evidence="15">Binds 1 zinc ion per subunit.</text>
</comment>
<dbReference type="Pfam" id="PF02744">
    <property type="entry name" value="GalP_UDP_tr_C"/>
    <property type="match status" value="1"/>
</dbReference>
<dbReference type="Pfam" id="PF01087">
    <property type="entry name" value="GalP_UDP_transf"/>
    <property type="match status" value="1"/>
</dbReference>
<feature type="domain" description="Galactose-1-phosphate uridyl transferase N-terminal" evidence="17">
    <location>
        <begin position="17"/>
        <end position="189"/>
    </location>
</feature>
<evidence type="ECO:0000256" key="3">
    <source>
        <dbReference type="ARBA" id="ARBA00010951"/>
    </source>
</evidence>
<dbReference type="GO" id="GO:0033499">
    <property type="term" value="P:galactose catabolic process via UDP-galactose, Leloir pathway"/>
    <property type="evidence" value="ECO:0007669"/>
    <property type="project" value="TreeGrafter"/>
</dbReference>
<keyword evidence="8 15" id="KW-0479">Metal-binding</keyword>
<dbReference type="FunFam" id="3.30.428.10:FF:000002">
    <property type="entry name" value="Galactose-1-phosphate uridylyltransferase"/>
    <property type="match status" value="1"/>
</dbReference>
<dbReference type="AlphaFoldDB" id="A0A1T5E0H4"/>
<evidence type="ECO:0000256" key="4">
    <source>
        <dbReference type="ARBA" id="ARBA00012384"/>
    </source>
</evidence>
<evidence type="ECO:0000256" key="14">
    <source>
        <dbReference type="PIRSR" id="PIRSR000808-2"/>
    </source>
</evidence>
<organism evidence="19 20">
    <name type="scientific">Salegentibacter holothuriorum</name>
    <dbReference type="NCBI Taxonomy" id="241145"/>
    <lineage>
        <taxon>Bacteria</taxon>
        <taxon>Pseudomonadati</taxon>
        <taxon>Bacteroidota</taxon>
        <taxon>Flavobacteriia</taxon>
        <taxon>Flavobacteriales</taxon>
        <taxon>Flavobacteriaceae</taxon>
        <taxon>Salegentibacter</taxon>
    </lineage>
</organism>
<evidence type="ECO:0000256" key="13">
    <source>
        <dbReference type="PIRSR" id="PIRSR000808-1"/>
    </source>
</evidence>
<dbReference type="Gene3D" id="3.30.428.10">
    <property type="entry name" value="HIT-like"/>
    <property type="match status" value="2"/>
</dbReference>
<dbReference type="GO" id="GO:0005737">
    <property type="term" value="C:cytoplasm"/>
    <property type="evidence" value="ECO:0007669"/>
    <property type="project" value="TreeGrafter"/>
</dbReference>
<accession>A0A1T5E0H4</accession>
<gene>
    <name evidence="19" type="ORF">SAMN05660776_2934</name>
</gene>
<keyword evidence="10 16" id="KW-0299">Galactose metabolism</keyword>
<sequence length="359" mass="41755">MQELKLLKFKRRKMNTEINKHPHRRYNILTGEWILVSPHRTKRPWQGKTEKNSKEERETYDPSCYLCPGNSRAGGETNPNYEGAHSFENDFPALLTEAPVKDFENGLLKAEAETGICKVVCFSPDHSLTLPLMEVKDITEVVGLWKKEYLDLGNKNNINYVQIFENKGSMMGCSNPHPHGQIWSQKSIPTEILKKSKHFKDYWNENKSSLLGDYLKQELELNERILAQNEHFVALIPYWAVWPYETMIIPRKHYQHIGQLNTAEEKAFAEIIKKLTIKYDNLFETSFPYSSGIHQIPTDGKAYPEWHFHMSFYPPLLRSATVKKFMVGYEMFAGPQRDITAEQAANNLNELSDIHYLKQ</sequence>
<dbReference type="PROSITE" id="PS00117">
    <property type="entry name" value="GAL_P_UDP_TRANSF_I"/>
    <property type="match status" value="1"/>
</dbReference>
<feature type="binding site" description="in other chain" evidence="14">
    <location>
        <begin position="89"/>
        <end position="90"/>
    </location>
    <ligand>
        <name>UDP-alpha-D-glucose</name>
        <dbReference type="ChEBI" id="CHEBI:58885"/>
        <note>ligand shared between dimeric partners</note>
    </ligand>
</feature>
<feature type="binding site" description="in other chain" evidence="14">
    <location>
        <position position="166"/>
    </location>
    <ligand>
        <name>UDP-alpha-D-glucose</name>
        <dbReference type="ChEBI" id="CHEBI:58885"/>
        <note>ligand shared between dimeric partners</note>
    </ligand>
</feature>
<dbReference type="GO" id="GO:0008270">
    <property type="term" value="F:zinc ion binding"/>
    <property type="evidence" value="ECO:0007669"/>
    <property type="project" value="InterPro"/>
</dbReference>
<evidence type="ECO:0000256" key="5">
    <source>
        <dbReference type="ARBA" id="ARBA00016340"/>
    </source>
</evidence>
<protein>
    <recommendedName>
        <fullName evidence="5 12">Galactose-1-phosphate uridylyltransferase</fullName>
        <ecNumber evidence="4 12">2.7.7.12</ecNumber>
    </recommendedName>
</protein>
<dbReference type="PANTHER" id="PTHR11943:SF1">
    <property type="entry name" value="GALACTOSE-1-PHOSPHATE URIDYLYLTRANSFERASE"/>
    <property type="match status" value="1"/>
</dbReference>
<dbReference type="STRING" id="241145.SAMN05660776_2934"/>
<feature type="binding site" evidence="14">
    <location>
        <begin position="324"/>
        <end position="325"/>
    </location>
    <ligand>
        <name>UDP-alpha-D-glucose</name>
        <dbReference type="ChEBI" id="CHEBI:58885"/>
        <note>ligand shared between dimeric partners</note>
    </ligand>
</feature>
<evidence type="ECO:0000256" key="12">
    <source>
        <dbReference type="NCBIfam" id="TIGR00209"/>
    </source>
</evidence>
<dbReference type="InterPro" id="IPR005850">
    <property type="entry name" value="GalP_Utransf_C"/>
</dbReference>
<evidence type="ECO:0000256" key="9">
    <source>
        <dbReference type="ARBA" id="ARBA00022833"/>
    </source>
</evidence>
<keyword evidence="9 15" id="KW-0862">Zinc</keyword>
<feature type="active site" description="Tele-UMP-histidine intermediate" evidence="13">
    <location>
        <position position="179"/>
    </location>
</feature>
<dbReference type="Proteomes" id="UP000190230">
    <property type="component" value="Unassembled WGS sequence"/>
</dbReference>
<feature type="binding site" description="in other chain" evidence="14">
    <location>
        <position position="336"/>
    </location>
    <ligand>
        <name>UDP-alpha-D-glucose</name>
        <dbReference type="ChEBI" id="CHEBI:58885"/>
        <note>ligand shared between dimeric partners</note>
    </ligand>
</feature>
<evidence type="ECO:0000256" key="7">
    <source>
        <dbReference type="ARBA" id="ARBA00022695"/>
    </source>
</evidence>
<keyword evidence="7 16" id="KW-0548">Nucleotidyltransferase</keyword>
<evidence type="ECO:0000313" key="19">
    <source>
        <dbReference type="EMBL" id="SKB77481.1"/>
    </source>
</evidence>
<dbReference type="InterPro" id="IPR005849">
    <property type="entry name" value="GalP_Utransf_N"/>
</dbReference>
<keyword evidence="20" id="KW-1185">Reference proteome</keyword>
<feature type="binding site" evidence="15">
    <location>
        <position position="64"/>
    </location>
    <ligand>
        <name>Zn(2+)</name>
        <dbReference type="ChEBI" id="CHEBI:29105"/>
    </ligand>
</feature>
<feature type="binding site" description="in other chain" evidence="14">
    <location>
        <position position="73"/>
    </location>
    <ligand>
        <name>UDP-alpha-D-glucose</name>
        <dbReference type="ChEBI" id="CHEBI:58885"/>
        <note>ligand shared between dimeric partners</note>
    </ligand>
</feature>
<comment type="similarity">
    <text evidence="3 16">Belongs to the galactose-1-phosphate uridylyltransferase type 1 family.</text>
</comment>
<dbReference type="GO" id="GO:0008108">
    <property type="term" value="F:UDP-glucose:hexose-1-phosphate uridylyltransferase activity"/>
    <property type="evidence" value="ECO:0007669"/>
    <property type="project" value="UniProtKB-UniRule"/>
</dbReference>
<dbReference type="InterPro" id="IPR036265">
    <property type="entry name" value="HIT-like_sf"/>
</dbReference>
<dbReference type="EMBL" id="FUYY01000007">
    <property type="protein sequence ID" value="SKB77481.1"/>
    <property type="molecule type" value="Genomic_DNA"/>
</dbReference>
<evidence type="ECO:0000256" key="16">
    <source>
        <dbReference type="RuleBase" id="RU000506"/>
    </source>
</evidence>
<evidence type="ECO:0000313" key="20">
    <source>
        <dbReference type="Proteomes" id="UP000190230"/>
    </source>
</evidence>
<evidence type="ECO:0000256" key="8">
    <source>
        <dbReference type="ARBA" id="ARBA00022723"/>
    </source>
</evidence>
<dbReference type="CDD" id="cd00608">
    <property type="entry name" value="GalT"/>
    <property type="match status" value="1"/>
</dbReference>
<dbReference type="InterPro" id="IPR001937">
    <property type="entry name" value="GalP_UDPtransf1"/>
</dbReference>
<feature type="binding site" description="in other chain" evidence="14">
    <location>
        <begin position="172"/>
        <end position="174"/>
    </location>
    <ligand>
        <name>UDP-alpha-D-glucose</name>
        <dbReference type="ChEBI" id="CHEBI:58885"/>
        <note>ligand shared between dimeric partners</note>
    </ligand>
</feature>
<evidence type="ECO:0000256" key="10">
    <source>
        <dbReference type="ARBA" id="ARBA00023144"/>
    </source>
</evidence>